<dbReference type="InterPro" id="IPR008928">
    <property type="entry name" value="6-hairpin_glycosidase_sf"/>
</dbReference>
<evidence type="ECO:0008006" key="3">
    <source>
        <dbReference type="Google" id="ProtNLM"/>
    </source>
</evidence>
<comment type="caution">
    <text evidence="1">The sequence shown here is derived from an EMBL/GenBank/DDBJ whole genome shotgun (WGS) entry which is preliminary data.</text>
</comment>
<evidence type="ECO:0000313" key="1">
    <source>
        <dbReference type="EMBL" id="KAK7733777.1"/>
    </source>
</evidence>
<organism evidence="1 2">
    <name type="scientific">Diaporthe eres</name>
    <name type="common">Phomopsis oblonga</name>
    <dbReference type="NCBI Taxonomy" id="83184"/>
    <lineage>
        <taxon>Eukaryota</taxon>
        <taxon>Fungi</taxon>
        <taxon>Dikarya</taxon>
        <taxon>Ascomycota</taxon>
        <taxon>Pezizomycotina</taxon>
        <taxon>Sordariomycetes</taxon>
        <taxon>Sordariomycetidae</taxon>
        <taxon>Diaporthales</taxon>
        <taxon>Diaporthaceae</taxon>
        <taxon>Diaporthe</taxon>
        <taxon>Diaporthe eres species complex</taxon>
    </lineage>
</organism>
<gene>
    <name evidence="1" type="ORF">SLS63_004562</name>
</gene>
<accession>A0ABR1PDA2</accession>
<protein>
    <recommendedName>
        <fullName evidence="3">Six-hairpin glycosidase</fullName>
    </recommendedName>
</protein>
<keyword evidence="2" id="KW-1185">Reference proteome</keyword>
<dbReference type="Proteomes" id="UP001430848">
    <property type="component" value="Unassembled WGS sequence"/>
</dbReference>
<evidence type="ECO:0000313" key="2">
    <source>
        <dbReference type="Proteomes" id="UP001430848"/>
    </source>
</evidence>
<name>A0ABR1PDA2_DIAER</name>
<sequence>MAAAKVITSDAFRVTIDDHTGALIELADPQASTARNWVGSSSNTPWQPSGSRWGLGYFDSGASSLHRHYWNAPHVSCDGEETCSSRYTAGALDITVQRTTAGQQSTLTEKYVFKNVGNESLSLASKGAVSFAIYTPFNDHYTNKSDALQNRAHAHIWAHGGSTAWVKMNQMGGYDRDLGLVLVKGALSGYSVEGRDEITLSNTRGVFLLHPSMPTLDPGEQSELEWTFFWHQDWDDFFRQCEDISEQFVAFNVSTYTITPGENSTIELSGARVNSETTINGHTPTNCNGTKCSFTYSTNKVGEQALTVKTSKHGAEALNSTIFLNSIPSFEEVLSSRIKFITQYQQVDAPGTSLHGAFVPYDNQMEGQVLFDKRSDRNAGRERVGMGILITRWLRRNADEAVSASFKEYYSYVCTQLQDETGYVLNGPGNRGKRLYNWPWVMQLHVVTSALNITFSDAVDDLKPLQRFMLTLESFYAEGGEELYAIGLPIYEGLRALNASGDTSAYARALSLFQQHGQQIVDRGLDYPAFEVNFEQSIVAPAAVMLLELYRWTGDKKWLTAAELQLETLLRFSGKQPDYRVHDIAIRHWDGYWFGKDRIAIETAMFPTAETELMNRRKFNICSSALYPENINYGNV</sequence>
<dbReference type="EMBL" id="JAKNSF020000017">
    <property type="protein sequence ID" value="KAK7733777.1"/>
    <property type="molecule type" value="Genomic_DNA"/>
</dbReference>
<dbReference type="SUPFAM" id="SSF48208">
    <property type="entry name" value="Six-hairpin glycosidases"/>
    <property type="match status" value="1"/>
</dbReference>
<proteinExistence type="predicted"/>
<reference evidence="1 2" key="1">
    <citation type="submission" date="2024-02" db="EMBL/GenBank/DDBJ databases">
        <title>De novo assembly and annotation of 12 fungi associated with fruit tree decline syndrome in Ontario, Canada.</title>
        <authorList>
            <person name="Sulman M."/>
            <person name="Ellouze W."/>
            <person name="Ilyukhin E."/>
        </authorList>
    </citation>
    <scope>NUCLEOTIDE SEQUENCE [LARGE SCALE GENOMIC DNA]</scope>
    <source>
        <strain evidence="1 2">M169</strain>
    </source>
</reference>